<dbReference type="RefSeq" id="WP_126804204.1">
    <property type="nucleotide sequence ID" value="NZ_PIPL01000002.1"/>
</dbReference>
<dbReference type="GO" id="GO:0000155">
    <property type="term" value="F:phosphorelay sensor kinase activity"/>
    <property type="evidence" value="ECO:0007669"/>
    <property type="project" value="InterPro"/>
</dbReference>
<gene>
    <name evidence="10" type="ORF">CWE09_11670</name>
</gene>
<dbReference type="GO" id="GO:0016036">
    <property type="term" value="P:cellular response to phosphate starvation"/>
    <property type="evidence" value="ECO:0007669"/>
    <property type="project" value="TreeGrafter"/>
</dbReference>
<comment type="caution">
    <text evidence="10">The sequence shown here is derived from an EMBL/GenBank/DDBJ whole genome shotgun (WGS) entry which is preliminary data.</text>
</comment>
<evidence type="ECO:0000256" key="2">
    <source>
        <dbReference type="ARBA" id="ARBA00012438"/>
    </source>
</evidence>
<evidence type="ECO:0000313" key="11">
    <source>
        <dbReference type="Proteomes" id="UP000288293"/>
    </source>
</evidence>
<proteinExistence type="predicted"/>
<dbReference type="EMBL" id="PIPL01000002">
    <property type="protein sequence ID" value="RUO24503.1"/>
    <property type="molecule type" value="Genomic_DNA"/>
</dbReference>
<dbReference type="InterPro" id="IPR003594">
    <property type="entry name" value="HATPase_dom"/>
</dbReference>
<evidence type="ECO:0000259" key="9">
    <source>
        <dbReference type="PROSITE" id="PS50112"/>
    </source>
</evidence>
<dbReference type="Gene3D" id="3.30.450.20">
    <property type="entry name" value="PAS domain"/>
    <property type="match status" value="1"/>
</dbReference>
<dbReference type="InterPro" id="IPR036890">
    <property type="entry name" value="HATPase_C_sf"/>
</dbReference>
<comment type="catalytic activity">
    <reaction evidence="1">
        <text>ATP + protein L-histidine = ADP + protein N-phospho-L-histidine.</text>
        <dbReference type="EC" id="2.7.13.3"/>
    </reaction>
</comment>
<dbReference type="Pfam" id="PF00512">
    <property type="entry name" value="HisKA"/>
    <property type="match status" value="1"/>
</dbReference>
<sequence>MTQAAAVAQKVQMDSVLAAMPNGVLMLDSRGVISSANPAAERLLGQQLNGELWRDVISSAFSPREDDGHEVSLVSGQRVRLDISSLQPDPGQLIVITDMSETRALQARVGQMQRLSAMGRMVASLAHQIRTPLSAAMLYAENLRRDKLPSAQREKFSRKLTDRLQDLEQQVNDMLLFAKSGEQLPVEHLFLNDVVREVAEQVEPLAQRESIQLEVVIADEDAEFIGNMSALTSAIQNLVMNALQACPKNSRVGIAASLNEEQLFIQVLDNGPGIDKKDLEHIFTPFFTRKSQGTGLGLAVVKTVAKAHQGSIRVDSEVGRGTIFTLALPVYRGNNKHE</sequence>
<evidence type="ECO:0000256" key="1">
    <source>
        <dbReference type="ARBA" id="ARBA00000085"/>
    </source>
</evidence>
<dbReference type="Proteomes" id="UP000288293">
    <property type="component" value="Unassembled WGS sequence"/>
</dbReference>
<dbReference type="CDD" id="cd00082">
    <property type="entry name" value="HisKA"/>
    <property type="match status" value="1"/>
</dbReference>
<dbReference type="OrthoDB" id="9776727at2"/>
<evidence type="ECO:0000256" key="6">
    <source>
        <dbReference type="ARBA" id="ARBA00023012"/>
    </source>
</evidence>
<evidence type="ECO:0000313" key="10">
    <source>
        <dbReference type="EMBL" id="RUO24503.1"/>
    </source>
</evidence>
<dbReference type="InterPro" id="IPR005467">
    <property type="entry name" value="His_kinase_dom"/>
</dbReference>
<dbReference type="PRINTS" id="PR00344">
    <property type="entry name" value="BCTRLSENSOR"/>
</dbReference>
<keyword evidence="3" id="KW-0597">Phosphoprotein</keyword>
<dbReference type="CDD" id="cd00075">
    <property type="entry name" value="HATPase"/>
    <property type="match status" value="1"/>
</dbReference>
<evidence type="ECO:0000256" key="4">
    <source>
        <dbReference type="ARBA" id="ARBA00022679"/>
    </source>
</evidence>
<evidence type="ECO:0000256" key="5">
    <source>
        <dbReference type="ARBA" id="ARBA00022777"/>
    </source>
</evidence>
<dbReference type="SMART" id="SM00091">
    <property type="entry name" value="PAS"/>
    <property type="match status" value="1"/>
</dbReference>
<evidence type="ECO:0000256" key="3">
    <source>
        <dbReference type="ARBA" id="ARBA00022553"/>
    </source>
</evidence>
<reference evidence="10 11" key="1">
    <citation type="journal article" date="2011" name="Front. Microbiol.">
        <title>Genomic signatures of strain selection and enhancement in Bacillus atrophaeus var. globigii, a historical biowarfare simulant.</title>
        <authorList>
            <person name="Gibbons H.S."/>
            <person name="Broomall S.M."/>
            <person name="McNew L.A."/>
            <person name="Daligault H."/>
            <person name="Chapman C."/>
            <person name="Bruce D."/>
            <person name="Karavis M."/>
            <person name="Krepps M."/>
            <person name="McGregor P.A."/>
            <person name="Hong C."/>
            <person name="Park K.H."/>
            <person name="Akmal A."/>
            <person name="Feldman A."/>
            <person name="Lin J.S."/>
            <person name="Chang W.E."/>
            <person name="Higgs B.W."/>
            <person name="Demirev P."/>
            <person name="Lindquist J."/>
            <person name="Liem A."/>
            <person name="Fochler E."/>
            <person name="Read T.D."/>
            <person name="Tapia R."/>
            <person name="Johnson S."/>
            <person name="Bishop-Lilly K.A."/>
            <person name="Detter C."/>
            <person name="Han C."/>
            <person name="Sozhamannan S."/>
            <person name="Rosenzweig C.N."/>
            <person name="Skowronski E.W."/>
        </authorList>
    </citation>
    <scope>NUCLEOTIDE SEQUENCE [LARGE SCALE GENOMIC DNA]</scope>
    <source>
        <strain evidence="10 11">MLST1</strain>
    </source>
</reference>
<keyword evidence="6" id="KW-0902">Two-component regulatory system</keyword>
<dbReference type="PROSITE" id="PS50112">
    <property type="entry name" value="PAS"/>
    <property type="match status" value="1"/>
</dbReference>
<dbReference type="InterPro" id="IPR050351">
    <property type="entry name" value="BphY/WalK/GraS-like"/>
</dbReference>
<dbReference type="EC" id="2.7.13.3" evidence="2"/>
<dbReference type="InterPro" id="IPR000014">
    <property type="entry name" value="PAS"/>
</dbReference>
<dbReference type="PROSITE" id="PS50109">
    <property type="entry name" value="HIS_KIN"/>
    <property type="match status" value="1"/>
</dbReference>
<dbReference type="InterPro" id="IPR003661">
    <property type="entry name" value="HisK_dim/P_dom"/>
</dbReference>
<dbReference type="SUPFAM" id="SSF47384">
    <property type="entry name" value="Homodimeric domain of signal transducing histidine kinase"/>
    <property type="match status" value="1"/>
</dbReference>
<dbReference type="GO" id="GO:0005886">
    <property type="term" value="C:plasma membrane"/>
    <property type="evidence" value="ECO:0007669"/>
    <property type="project" value="TreeGrafter"/>
</dbReference>
<dbReference type="SUPFAM" id="SSF55785">
    <property type="entry name" value="PYP-like sensor domain (PAS domain)"/>
    <property type="match status" value="1"/>
</dbReference>
<organism evidence="10 11">
    <name type="scientific">Aliidiomarina minuta</name>
    <dbReference type="NCBI Taxonomy" id="880057"/>
    <lineage>
        <taxon>Bacteria</taxon>
        <taxon>Pseudomonadati</taxon>
        <taxon>Pseudomonadota</taxon>
        <taxon>Gammaproteobacteria</taxon>
        <taxon>Alteromonadales</taxon>
        <taxon>Idiomarinaceae</taxon>
        <taxon>Aliidiomarina</taxon>
    </lineage>
</organism>
<dbReference type="InterPro" id="IPR004358">
    <property type="entry name" value="Sig_transdc_His_kin-like_C"/>
</dbReference>
<name>A0A432W4S2_9GAMM</name>
<dbReference type="GO" id="GO:0004721">
    <property type="term" value="F:phosphoprotein phosphatase activity"/>
    <property type="evidence" value="ECO:0007669"/>
    <property type="project" value="TreeGrafter"/>
</dbReference>
<keyword evidence="5 10" id="KW-0418">Kinase</keyword>
<accession>A0A432W4S2</accession>
<feature type="domain" description="Histidine kinase" evidence="8">
    <location>
        <begin position="124"/>
        <end position="332"/>
    </location>
</feature>
<keyword evidence="11" id="KW-1185">Reference proteome</keyword>
<dbReference type="SUPFAM" id="SSF55874">
    <property type="entry name" value="ATPase domain of HSP90 chaperone/DNA topoisomerase II/histidine kinase"/>
    <property type="match status" value="1"/>
</dbReference>
<dbReference type="SMART" id="SM00387">
    <property type="entry name" value="HATPase_c"/>
    <property type="match status" value="1"/>
</dbReference>
<dbReference type="InterPro" id="IPR036097">
    <property type="entry name" value="HisK_dim/P_sf"/>
</dbReference>
<evidence type="ECO:0000259" key="8">
    <source>
        <dbReference type="PROSITE" id="PS50109"/>
    </source>
</evidence>
<protein>
    <recommendedName>
        <fullName evidence="2">histidine kinase</fullName>
        <ecNumber evidence="2">2.7.13.3</ecNumber>
    </recommendedName>
</protein>
<dbReference type="CDD" id="cd00130">
    <property type="entry name" value="PAS"/>
    <property type="match status" value="1"/>
</dbReference>
<dbReference type="InterPro" id="IPR035965">
    <property type="entry name" value="PAS-like_dom_sf"/>
</dbReference>
<dbReference type="PANTHER" id="PTHR45453">
    <property type="entry name" value="PHOSPHATE REGULON SENSOR PROTEIN PHOR"/>
    <property type="match status" value="1"/>
</dbReference>
<keyword evidence="4" id="KW-0808">Transferase</keyword>
<feature type="domain" description="PAS" evidence="9">
    <location>
        <begin position="9"/>
        <end position="45"/>
    </location>
</feature>
<keyword evidence="7" id="KW-0472">Membrane</keyword>
<dbReference type="Gene3D" id="1.10.287.130">
    <property type="match status" value="1"/>
</dbReference>
<dbReference type="AlphaFoldDB" id="A0A432W4S2"/>
<dbReference type="SMART" id="SM00388">
    <property type="entry name" value="HisKA"/>
    <property type="match status" value="1"/>
</dbReference>
<evidence type="ECO:0000256" key="7">
    <source>
        <dbReference type="ARBA" id="ARBA00023136"/>
    </source>
</evidence>
<dbReference type="Gene3D" id="3.30.565.10">
    <property type="entry name" value="Histidine kinase-like ATPase, C-terminal domain"/>
    <property type="match status" value="1"/>
</dbReference>
<dbReference type="PANTHER" id="PTHR45453:SF1">
    <property type="entry name" value="PHOSPHATE REGULON SENSOR PROTEIN PHOR"/>
    <property type="match status" value="1"/>
</dbReference>
<dbReference type="Pfam" id="PF02518">
    <property type="entry name" value="HATPase_c"/>
    <property type="match status" value="1"/>
</dbReference>
<dbReference type="Pfam" id="PF13188">
    <property type="entry name" value="PAS_8"/>
    <property type="match status" value="1"/>
</dbReference>